<dbReference type="EMBL" id="ML143506">
    <property type="protein sequence ID" value="TBU23412.1"/>
    <property type="molecule type" value="Genomic_DNA"/>
</dbReference>
<protein>
    <submittedName>
        <fullName evidence="2">Uncharacterized protein</fullName>
    </submittedName>
</protein>
<organism evidence="2">
    <name type="scientific">Dichomitus squalens</name>
    <dbReference type="NCBI Taxonomy" id="114155"/>
    <lineage>
        <taxon>Eukaryota</taxon>
        <taxon>Fungi</taxon>
        <taxon>Dikarya</taxon>
        <taxon>Basidiomycota</taxon>
        <taxon>Agaricomycotina</taxon>
        <taxon>Agaricomycetes</taxon>
        <taxon>Polyporales</taxon>
        <taxon>Polyporaceae</taxon>
        <taxon>Dichomitus</taxon>
    </lineage>
</organism>
<dbReference type="OrthoDB" id="2757114at2759"/>
<feature type="compositionally biased region" description="Low complexity" evidence="1">
    <location>
        <begin position="10"/>
        <end position="31"/>
    </location>
</feature>
<evidence type="ECO:0000313" key="2">
    <source>
        <dbReference type="EMBL" id="TBU23412.1"/>
    </source>
</evidence>
<name>A0A4Q9MBS1_9APHY</name>
<dbReference type="Proteomes" id="UP000292957">
    <property type="component" value="Unassembled WGS sequence"/>
</dbReference>
<gene>
    <name evidence="2" type="ORF">BD311DRAFT_768556</name>
</gene>
<proteinExistence type="predicted"/>
<feature type="compositionally biased region" description="Polar residues" evidence="1">
    <location>
        <begin position="70"/>
        <end position="82"/>
    </location>
</feature>
<dbReference type="AlphaFoldDB" id="A0A4Q9MBS1"/>
<sequence length="170" mass="17727">MPIACRWLDPPGSTQSPASTPAPTAAPTPATIQRRIRLPFSIPQLRIPGTGRRRTTSSSASVPLGPISAAPQTSHSRTSVMSTEKPPLTPEPPEEKVRVAVLISMPFSNPSRKRKSVASTSTTEAELPYVEFGTAEVPAGGLSSILEAPAASPLKQIAVPPPVAGSHVNV</sequence>
<evidence type="ECO:0000256" key="1">
    <source>
        <dbReference type="SAM" id="MobiDB-lite"/>
    </source>
</evidence>
<accession>A0A4Q9MBS1</accession>
<reference evidence="2" key="1">
    <citation type="submission" date="2019-01" db="EMBL/GenBank/DDBJ databases">
        <title>Draft genome sequences of three monokaryotic isolates of the white-rot basidiomycete fungus Dichomitus squalens.</title>
        <authorList>
            <consortium name="DOE Joint Genome Institute"/>
            <person name="Lopez S.C."/>
            <person name="Andreopoulos B."/>
            <person name="Pangilinan J."/>
            <person name="Lipzen A."/>
            <person name="Riley R."/>
            <person name="Ahrendt S."/>
            <person name="Ng V."/>
            <person name="Barry K."/>
            <person name="Daum C."/>
            <person name="Grigoriev I.V."/>
            <person name="Hilden K.S."/>
            <person name="Makela M.R."/>
            <person name="de Vries R.P."/>
        </authorList>
    </citation>
    <scope>NUCLEOTIDE SEQUENCE [LARGE SCALE GENOMIC DNA]</scope>
    <source>
        <strain evidence="2">OM18370.1</strain>
    </source>
</reference>
<feature type="region of interest" description="Disordered" evidence="1">
    <location>
        <begin position="1"/>
        <end position="94"/>
    </location>
</feature>